<reference evidence="2" key="1">
    <citation type="submission" date="2020-05" db="EMBL/GenBank/DDBJ databases">
        <authorList>
            <person name="Chiriac C."/>
            <person name="Salcher M."/>
            <person name="Ghai R."/>
            <person name="Kavagutti S V."/>
        </authorList>
    </citation>
    <scope>NUCLEOTIDE SEQUENCE</scope>
</reference>
<evidence type="ECO:0000256" key="1">
    <source>
        <dbReference type="SAM" id="Phobius"/>
    </source>
</evidence>
<gene>
    <name evidence="2" type="ORF">UFOPK1591_00663</name>
</gene>
<protein>
    <submittedName>
        <fullName evidence="2">Unannotated protein</fullName>
    </submittedName>
</protein>
<feature type="transmembrane region" description="Helical" evidence="1">
    <location>
        <begin position="38"/>
        <end position="59"/>
    </location>
</feature>
<dbReference type="AlphaFoldDB" id="A0A6J6D7H8"/>
<organism evidence="2">
    <name type="scientific">freshwater metagenome</name>
    <dbReference type="NCBI Taxonomy" id="449393"/>
    <lineage>
        <taxon>unclassified sequences</taxon>
        <taxon>metagenomes</taxon>
        <taxon>ecological metagenomes</taxon>
    </lineage>
</organism>
<sequence>MPRLPARTRLITPQWTVSAILWICVLSTMAGFQAWRGAFVDAALFFLIAGMLIVDRLTGGRIRLINRPMDSPRWVVVAITGALGIILVVAPRHGWVDLVTMVLIGVTVLVLAWNPRPKSNFRGARAIKRSALVWSLWAVALCAWEATAFILSVTTPNGGANFPTISILLDPVVESIPGRILFVGLWLAGGLSLIGFFRRRGN</sequence>
<keyword evidence="1" id="KW-0472">Membrane</keyword>
<feature type="transmembrane region" description="Helical" evidence="1">
    <location>
        <begin position="95"/>
        <end position="113"/>
    </location>
</feature>
<dbReference type="EMBL" id="CAEZTD010000039">
    <property type="protein sequence ID" value="CAB4559921.1"/>
    <property type="molecule type" value="Genomic_DNA"/>
</dbReference>
<feature type="transmembrane region" description="Helical" evidence="1">
    <location>
        <begin position="12"/>
        <end position="32"/>
    </location>
</feature>
<proteinExistence type="predicted"/>
<keyword evidence="1" id="KW-0812">Transmembrane</keyword>
<keyword evidence="1" id="KW-1133">Transmembrane helix</keyword>
<name>A0A6J6D7H8_9ZZZZ</name>
<accession>A0A6J6D7H8</accession>
<feature type="transmembrane region" description="Helical" evidence="1">
    <location>
        <begin position="71"/>
        <end position="89"/>
    </location>
</feature>
<feature type="transmembrane region" description="Helical" evidence="1">
    <location>
        <begin position="134"/>
        <end position="156"/>
    </location>
</feature>
<feature type="transmembrane region" description="Helical" evidence="1">
    <location>
        <begin position="176"/>
        <end position="197"/>
    </location>
</feature>
<evidence type="ECO:0000313" key="2">
    <source>
        <dbReference type="EMBL" id="CAB4559921.1"/>
    </source>
</evidence>